<dbReference type="PANTHER" id="PTHR23517">
    <property type="entry name" value="RESISTANCE PROTEIN MDTM, PUTATIVE-RELATED-RELATED"/>
    <property type="match status" value="1"/>
</dbReference>
<feature type="transmembrane region" description="Helical" evidence="7">
    <location>
        <begin position="12"/>
        <end position="35"/>
    </location>
</feature>
<keyword evidence="4 7" id="KW-0812">Transmembrane</keyword>
<dbReference type="InterPro" id="IPR036259">
    <property type="entry name" value="MFS_trans_sf"/>
</dbReference>
<dbReference type="PANTHER" id="PTHR23517:SF2">
    <property type="entry name" value="MULTIDRUG RESISTANCE PROTEIN MDTH"/>
    <property type="match status" value="1"/>
</dbReference>
<dbReference type="InterPro" id="IPR011701">
    <property type="entry name" value="MFS"/>
</dbReference>
<keyword evidence="5 7" id="KW-1133">Transmembrane helix</keyword>
<organism evidence="9 10">
    <name type="scientific">Gilvimarinus japonicus</name>
    <dbReference type="NCBI Taxonomy" id="1796469"/>
    <lineage>
        <taxon>Bacteria</taxon>
        <taxon>Pseudomonadati</taxon>
        <taxon>Pseudomonadota</taxon>
        <taxon>Gammaproteobacteria</taxon>
        <taxon>Cellvibrionales</taxon>
        <taxon>Cellvibrionaceae</taxon>
        <taxon>Gilvimarinus</taxon>
    </lineage>
</organism>
<accession>A0ABV7HQY2</accession>
<evidence type="ECO:0000313" key="9">
    <source>
        <dbReference type="EMBL" id="MFC3156288.1"/>
    </source>
</evidence>
<feature type="transmembrane region" description="Helical" evidence="7">
    <location>
        <begin position="370"/>
        <end position="387"/>
    </location>
</feature>
<dbReference type="EMBL" id="JBHRTL010000029">
    <property type="protein sequence ID" value="MFC3156288.1"/>
    <property type="molecule type" value="Genomic_DNA"/>
</dbReference>
<dbReference type="PROSITE" id="PS50850">
    <property type="entry name" value="MFS"/>
    <property type="match status" value="1"/>
</dbReference>
<evidence type="ECO:0000256" key="2">
    <source>
        <dbReference type="ARBA" id="ARBA00022448"/>
    </source>
</evidence>
<dbReference type="SUPFAM" id="SSF103473">
    <property type="entry name" value="MFS general substrate transporter"/>
    <property type="match status" value="1"/>
</dbReference>
<evidence type="ECO:0000313" key="10">
    <source>
        <dbReference type="Proteomes" id="UP001595548"/>
    </source>
</evidence>
<name>A0ABV7HQY2_9GAMM</name>
<dbReference type="Pfam" id="PF07690">
    <property type="entry name" value="MFS_1"/>
    <property type="match status" value="1"/>
</dbReference>
<feature type="transmembrane region" description="Helical" evidence="7">
    <location>
        <begin position="103"/>
        <end position="123"/>
    </location>
</feature>
<dbReference type="Gene3D" id="1.20.1250.20">
    <property type="entry name" value="MFS general substrate transporter like domains"/>
    <property type="match status" value="1"/>
</dbReference>
<feature type="transmembrane region" description="Helical" evidence="7">
    <location>
        <begin position="305"/>
        <end position="322"/>
    </location>
</feature>
<dbReference type="Proteomes" id="UP001595548">
    <property type="component" value="Unassembled WGS sequence"/>
</dbReference>
<comment type="caution">
    <text evidence="9">The sequence shown here is derived from an EMBL/GenBank/DDBJ whole genome shotgun (WGS) entry which is preliminary data.</text>
</comment>
<feature type="transmembrane region" description="Helical" evidence="7">
    <location>
        <begin position="221"/>
        <end position="241"/>
    </location>
</feature>
<evidence type="ECO:0000256" key="5">
    <source>
        <dbReference type="ARBA" id="ARBA00022989"/>
    </source>
</evidence>
<keyword evidence="10" id="KW-1185">Reference proteome</keyword>
<feature type="domain" description="Major facilitator superfamily (MFS) profile" evidence="8">
    <location>
        <begin position="12"/>
        <end position="396"/>
    </location>
</feature>
<keyword evidence="2" id="KW-0813">Transport</keyword>
<sequence>MSEPTASFERRVVMALSSLYAFRMLGLFMVLPVLTLYGDTYRGATPALLGLALGAYGFSQALLQIPFGMLSDRIGRKPVIVGGLLIFVLGSIVAAQADTVYELVLGRILQGGGAIASAVMAMVTDLTADENRTKAMASIGASIGVSFALALVIGPALAGVGGLALIFWVTAALGLVGVYVIIYRVPAVSHGGGIARRRETGAVPALLAKTLRNRELLRLDVGIFALHCVLTASFVVLPGVLVGSLGVSRAHHWMIYLPLLAGSFVAMLPLIIIAEKRRKMKPVFLAAIALLASALLWLVVTPQTLLWWLPGLFAFFMAFNLLEATLPSLVSKLAPAGSKGTATGIYSTAQFLGAFTGGAAGGALLQWQGAEVVLAAGAALVALWWLIARSMTPPRYLASMLLPLNGADPAAVSEKLAQVVGVAEVLAVPAEGMVYLKVDSQKVKRDQILAVMVS</sequence>
<feature type="transmembrane region" description="Helical" evidence="7">
    <location>
        <begin position="163"/>
        <end position="182"/>
    </location>
</feature>
<feature type="transmembrane region" description="Helical" evidence="7">
    <location>
        <begin position="283"/>
        <end position="299"/>
    </location>
</feature>
<proteinExistence type="predicted"/>
<feature type="transmembrane region" description="Helical" evidence="7">
    <location>
        <begin position="79"/>
        <end position="97"/>
    </location>
</feature>
<protein>
    <submittedName>
        <fullName evidence="9">MFS transporter</fullName>
    </submittedName>
</protein>
<comment type="subcellular location">
    <subcellularLocation>
        <location evidence="1">Cell membrane</location>
        <topology evidence="1">Multi-pass membrane protein</topology>
    </subcellularLocation>
</comment>
<evidence type="ECO:0000259" key="8">
    <source>
        <dbReference type="PROSITE" id="PS50850"/>
    </source>
</evidence>
<evidence type="ECO:0000256" key="4">
    <source>
        <dbReference type="ARBA" id="ARBA00022692"/>
    </source>
</evidence>
<evidence type="ECO:0000256" key="1">
    <source>
        <dbReference type="ARBA" id="ARBA00004651"/>
    </source>
</evidence>
<reference evidence="10" key="1">
    <citation type="journal article" date="2019" name="Int. J. Syst. Evol. Microbiol.">
        <title>The Global Catalogue of Microorganisms (GCM) 10K type strain sequencing project: providing services to taxonomists for standard genome sequencing and annotation.</title>
        <authorList>
            <consortium name="The Broad Institute Genomics Platform"/>
            <consortium name="The Broad Institute Genome Sequencing Center for Infectious Disease"/>
            <person name="Wu L."/>
            <person name="Ma J."/>
        </authorList>
    </citation>
    <scope>NUCLEOTIDE SEQUENCE [LARGE SCALE GENOMIC DNA]</scope>
    <source>
        <strain evidence="10">KCTC 52141</strain>
    </source>
</reference>
<dbReference type="RefSeq" id="WP_382417445.1">
    <property type="nucleotide sequence ID" value="NZ_AP031500.1"/>
</dbReference>
<feature type="transmembrane region" description="Helical" evidence="7">
    <location>
        <begin position="47"/>
        <end position="67"/>
    </location>
</feature>
<evidence type="ECO:0000256" key="6">
    <source>
        <dbReference type="ARBA" id="ARBA00023136"/>
    </source>
</evidence>
<keyword evidence="6 7" id="KW-0472">Membrane</keyword>
<feature type="transmembrane region" description="Helical" evidence="7">
    <location>
        <begin position="135"/>
        <end position="157"/>
    </location>
</feature>
<dbReference type="CDD" id="cd17472">
    <property type="entry name" value="MFS_YajR_like"/>
    <property type="match status" value="1"/>
</dbReference>
<feature type="transmembrane region" description="Helical" evidence="7">
    <location>
        <begin position="343"/>
        <end position="364"/>
    </location>
</feature>
<dbReference type="InterPro" id="IPR050171">
    <property type="entry name" value="MFS_Transporters"/>
</dbReference>
<keyword evidence="3" id="KW-1003">Cell membrane</keyword>
<feature type="transmembrane region" description="Helical" evidence="7">
    <location>
        <begin position="253"/>
        <end position="274"/>
    </location>
</feature>
<dbReference type="Gene3D" id="3.30.70.100">
    <property type="match status" value="1"/>
</dbReference>
<evidence type="ECO:0000256" key="3">
    <source>
        <dbReference type="ARBA" id="ARBA00022475"/>
    </source>
</evidence>
<evidence type="ECO:0000256" key="7">
    <source>
        <dbReference type="SAM" id="Phobius"/>
    </source>
</evidence>
<gene>
    <name evidence="9" type="ORF">ACFOEB_13840</name>
</gene>
<dbReference type="InterPro" id="IPR020846">
    <property type="entry name" value="MFS_dom"/>
</dbReference>